<sequence length="269" mass="28505">MTPADLDARFHFADALSVEAGALALDYFRRFESLTVRSKGLQDMASEADLSVETLIRERLAATFPQDAFLGEETGRTEFSAGQGIWVVDPIDGTQPFVNGLSSWCVSIAFVKDGRNLIGFVHAPARDERFSGGVGRPALLNGREIRVKDAGSVTEGLVAAGYSTRLPPETFLPAFERLLQAGGMFYRDGSGALALAYLAAGRLVGYAERHINAWDCLGALAVIEAAGGRVSDFLAGDGLWNGNALVAAPPRLYGELAAIFSDDGATASA</sequence>
<comment type="similarity">
    <text evidence="1">Belongs to the inositol monophosphatase superfamily.</text>
</comment>
<dbReference type="AlphaFoldDB" id="A0A7W6EEH6"/>
<feature type="binding site" evidence="5">
    <location>
        <position position="215"/>
    </location>
    <ligand>
        <name>Mg(2+)</name>
        <dbReference type="ChEBI" id="CHEBI:18420"/>
        <label>1</label>
        <note>catalytic</note>
    </ligand>
</feature>
<evidence type="ECO:0000256" key="3">
    <source>
        <dbReference type="ARBA" id="ARBA00022801"/>
    </source>
</evidence>
<evidence type="ECO:0000256" key="2">
    <source>
        <dbReference type="ARBA" id="ARBA00022723"/>
    </source>
</evidence>
<gene>
    <name evidence="6" type="ORF">GGR04_001725</name>
</gene>
<dbReference type="PROSITE" id="PS00629">
    <property type="entry name" value="IMP_1"/>
    <property type="match status" value="1"/>
</dbReference>
<dbReference type="RefSeq" id="WP_183199437.1">
    <property type="nucleotide sequence ID" value="NZ_JACIEK010000003.1"/>
</dbReference>
<evidence type="ECO:0000313" key="6">
    <source>
        <dbReference type="EMBL" id="MBB3997887.1"/>
    </source>
</evidence>
<feature type="binding site" evidence="5">
    <location>
        <position position="72"/>
    </location>
    <ligand>
        <name>Mg(2+)</name>
        <dbReference type="ChEBI" id="CHEBI:18420"/>
        <label>1</label>
        <note>catalytic</note>
    </ligand>
</feature>
<keyword evidence="3 6" id="KW-0378">Hydrolase</keyword>
<reference evidence="6 7" key="1">
    <citation type="submission" date="2020-08" db="EMBL/GenBank/DDBJ databases">
        <title>Genomic Encyclopedia of Type Strains, Phase IV (KMG-IV): sequencing the most valuable type-strain genomes for metagenomic binning, comparative biology and taxonomic classification.</title>
        <authorList>
            <person name="Goeker M."/>
        </authorList>
    </citation>
    <scope>NUCLEOTIDE SEQUENCE [LARGE SCALE GENOMIC DNA]</scope>
    <source>
        <strain evidence="6 7">DSM 102238</strain>
    </source>
</reference>
<dbReference type="GO" id="GO:0008934">
    <property type="term" value="F:inositol monophosphate 1-phosphatase activity"/>
    <property type="evidence" value="ECO:0007669"/>
    <property type="project" value="TreeGrafter"/>
</dbReference>
<feature type="binding site" evidence="5">
    <location>
        <position position="91"/>
    </location>
    <ligand>
        <name>Mg(2+)</name>
        <dbReference type="ChEBI" id="CHEBI:18420"/>
        <label>1</label>
        <note>catalytic</note>
    </ligand>
</feature>
<feature type="binding site" evidence="5">
    <location>
        <position position="92"/>
    </location>
    <ligand>
        <name>Mg(2+)</name>
        <dbReference type="ChEBI" id="CHEBI:18420"/>
        <label>1</label>
        <note>catalytic</note>
    </ligand>
</feature>
<dbReference type="Pfam" id="PF00459">
    <property type="entry name" value="Inositol_P"/>
    <property type="match status" value="1"/>
</dbReference>
<accession>A0A7W6EEH6</accession>
<dbReference type="PANTHER" id="PTHR20854:SF4">
    <property type="entry name" value="INOSITOL-1-MONOPHOSPHATASE-RELATED"/>
    <property type="match status" value="1"/>
</dbReference>
<proteinExistence type="inferred from homology"/>
<feature type="binding site" evidence="5">
    <location>
        <position position="89"/>
    </location>
    <ligand>
        <name>Mg(2+)</name>
        <dbReference type="ChEBI" id="CHEBI:18420"/>
        <label>1</label>
        <note>catalytic</note>
    </ligand>
</feature>
<dbReference type="Gene3D" id="3.30.540.10">
    <property type="entry name" value="Fructose-1,6-Bisphosphatase, subunit A, domain 1"/>
    <property type="match status" value="1"/>
</dbReference>
<keyword evidence="2 5" id="KW-0479">Metal-binding</keyword>
<protein>
    <submittedName>
        <fullName evidence="6">Myo-inositol-1(Or 4)-monophosphatase</fullName>
        <ecNumber evidence="6">3.1.3.25</ecNumber>
    </submittedName>
</protein>
<dbReference type="PANTHER" id="PTHR20854">
    <property type="entry name" value="INOSITOL MONOPHOSPHATASE"/>
    <property type="match status" value="1"/>
</dbReference>
<evidence type="ECO:0000256" key="5">
    <source>
        <dbReference type="PIRSR" id="PIRSR600760-2"/>
    </source>
</evidence>
<dbReference type="GO" id="GO:0007165">
    <property type="term" value="P:signal transduction"/>
    <property type="evidence" value="ECO:0007669"/>
    <property type="project" value="TreeGrafter"/>
</dbReference>
<dbReference type="InterPro" id="IPR020583">
    <property type="entry name" value="Inositol_monoP_metal-BS"/>
</dbReference>
<organism evidence="6 7">
    <name type="scientific">Aureimonas pseudogalii</name>
    <dbReference type="NCBI Taxonomy" id="1744844"/>
    <lineage>
        <taxon>Bacteria</taxon>
        <taxon>Pseudomonadati</taxon>
        <taxon>Pseudomonadota</taxon>
        <taxon>Alphaproteobacteria</taxon>
        <taxon>Hyphomicrobiales</taxon>
        <taxon>Aurantimonadaceae</taxon>
        <taxon>Aureimonas</taxon>
    </lineage>
</organism>
<comment type="cofactor">
    <cofactor evidence="5">
        <name>Mg(2+)</name>
        <dbReference type="ChEBI" id="CHEBI:18420"/>
    </cofactor>
</comment>
<evidence type="ECO:0000256" key="1">
    <source>
        <dbReference type="ARBA" id="ARBA00009759"/>
    </source>
</evidence>
<dbReference type="EC" id="3.1.3.25" evidence="6"/>
<dbReference type="GO" id="GO:0006020">
    <property type="term" value="P:inositol metabolic process"/>
    <property type="evidence" value="ECO:0007669"/>
    <property type="project" value="TreeGrafter"/>
</dbReference>
<dbReference type="GO" id="GO:0046872">
    <property type="term" value="F:metal ion binding"/>
    <property type="evidence" value="ECO:0007669"/>
    <property type="project" value="UniProtKB-KW"/>
</dbReference>
<keyword evidence="4 5" id="KW-0460">Magnesium</keyword>
<evidence type="ECO:0000256" key="4">
    <source>
        <dbReference type="ARBA" id="ARBA00022842"/>
    </source>
</evidence>
<dbReference type="InterPro" id="IPR000760">
    <property type="entry name" value="Inositol_monophosphatase-like"/>
</dbReference>
<dbReference type="EMBL" id="JACIEK010000003">
    <property type="protein sequence ID" value="MBB3997887.1"/>
    <property type="molecule type" value="Genomic_DNA"/>
</dbReference>
<dbReference type="Proteomes" id="UP000542776">
    <property type="component" value="Unassembled WGS sequence"/>
</dbReference>
<keyword evidence="7" id="KW-1185">Reference proteome</keyword>
<evidence type="ECO:0000313" key="7">
    <source>
        <dbReference type="Proteomes" id="UP000542776"/>
    </source>
</evidence>
<comment type="caution">
    <text evidence="6">The sequence shown here is derived from an EMBL/GenBank/DDBJ whole genome shotgun (WGS) entry which is preliminary data.</text>
</comment>
<name>A0A7W6EEH6_9HYPH</name>
<dbReference type="Gene3D" id="3.40.190.80">
    <property type="match status" value="1"/>
</dbReference>
<dbReference type="PRINTS" id="PR00377">
    <property type="entry name" value="IMPHPHTASES"/>
</dbReference>
<dbReference type="SUPFAM" id="SSF56655">
    <property type="entry name" value="Carbohydrate phosphatase"/>
    <property type="match status" value="1"/>
</dbReference>